<feature type="compositionally biased region" description="Low complexity" evidence="1">
    <location>
        <begin position="63"/>
        <end position="78"/>
    </location>
</feature>
<protein>
    <submittedName>
        <fullName evidence="3">Uncharacterized protein</fullName>
    </submittedName>
</protein>
<name>A0A2A9NST5_9AGAR</name>
<evidence type="ECO:0000256" key="2">
    <source>
        <dbReference type="SAM" id="Phobius"/>
    </source>
</evidence>
<proteinExistence type="predicted"/>
<dbReference type="Proteomes" id="UP000242287">
    <property type="component" value="Unassembled WGS sequence"/>
</dbReference>
<evidence type="ECO:0000313" key="4">
    <source>
        <dbReference type="Proteomes" id="UP000242287"/>
    </source>
</evidence>
<feature type="compositionally biased region" description="Basic and acidic residues" evidence="1">
    <location>
        <begin position="79"/>
        <end position="90"/>
    </location>
</feature>
<reference evidence="3 4" key="1">
    <citation type="submission" date="2014-02" db="EMBL/GenBank/DDBJ databases">
        <title>Transposable element dynamics among asymbiotic and ectomycorrhizal Amanita fungi.</title>
        <authorList>
            <consortium name="DOE Joint Genome Institute"/>
            <person name="Hess J."/>
            <person name="Skrede I."/>
            <person name="Wolfe B."/>
            <person name="LaButti K."/>
            <person name="Ohm R.A."/>
            <person name="Grigoriev I.V."/>
            <person name="Pringle A."/>
        </authorList>
    </citation>
    <scope>NUCLEOTIDE SEQUENCE [LARGE SCALE GENOMIC DNA]</scope>
    <source>
        <strain evidence="3 4">SKay4041</strain>
    </source>
</reference>
<evidence type="ECO:0000313" key="3">
    <source>
        <dbReference type="EMBL" id="PFH50836.1"/>
    </source>
</evidence>
<accession>A0A2A9NST5</accession>
<dbReference type="AlphaFoldDB" id="A0A2A9NST5"/>
<feature type="compositionally biased region" description="Polar residues" evidence="1">
    <location>
        <begin position="165"/>
        <end position="176"/>
    </location>
</feature>
<keyword evidence="2" id="KW-0812">Transmembrane</keyword>
<keyword evidence="4" id="KW-1185">Reference proteome</keyword>
<keyword evidence="2" id="KW-0472">Membrane</keyword>
<feature type="region of interest" description="Disordered" evidence="1">
    <location>
        <begin position="56"/>
        <end position="176"/>
    </location>
</feature>
<organism evidence="3 4">
    <name type="scientific">Amanita thiersii Skay4041</name>
    <dbReference type="NCBI Taxonomy" id="703135"/>
    <lineage>
        <taxon>Eukaryota</taxon>
        <taxon>Fungi</taxon>
        <taxon>Dikarya</taxon>
        <taxon>Basidiomycota</taxon>
        <taxon>Agaricomycotina</taxon>
        <taxon>Agaricomycetes</taxon>
        <taxon>Agaricomycetidae</taxon>
        <taxon>Agaricales</taxon>
        <taxon>Pluteineae</taxon>
        <taxon>Amanitaceae</taxon>
        <taxon>Amanita</taxon>
    </lineage>
</organism>
<gene>
    <name evidence="3" type="ORF">AMATHDRAFT_60315</name>
</gene>
<keyword evidence="2" id="KW-1133">Transmembrane helix</keyword>
<evidence type="ECO:0000256" key="1">
    <source>
        <dbReference type="SAM" id="MobiDB-lite"/>
    </source>
</evidence>
<dbReference type="EMBL" id="KZ301996">
    <property type="protein sequence ID" value="PFH50836.1"/>
    <property type="molecule type" value="Genomic_DNA"/>
</dbReference>
<sequence length="176" mass="18941">MDGSTVLDTKLFSCVLHMHFTSVTLIITLLAGLSAAAPLRVDNTFVSRDVMRDARGVLMRRGNSPSRLSGSRTSSNSGQHHDSDEQDHWHNPPPAPANSIYTSSTRGSSRTLAVDQSSSSNLATSDYVSSIPGSSRTLVDGSRPPRPPSFRDAPFRLGALRVTNPDPSTRSFDSTN</sequence>
<feature type="compositionally biased region" description="Polar residues" evidence="1">
    <location>
        <begin position="99"/>
        <end position="137"/>
    </location>
</feature>
<feature type="transmembrane region" description="Helical" evidence="2">
    <location>
        <begin position="20"/>
        <end position="41"/>
    </location>
</feature>